<dbReference type="InterPro" id="IPR050237">
    <property type="entry name" value="ATP-dep_AMP-bd_enzyme"/>
</dbReference>
<dbReference type="InterPro" id="IPR025110">
    <property type="entry name" value="AMP-bd_C"/>
</dbReference>
<evidence type="ECO:0000259" key="4">
    <source>
        <dbReference type="Pfam" id="PF13193"/>
    </source>
</evidence>
<comment type="caution">
    <text evidence="5">The sequence shown here is derived from an EMBL/GenBank/DDBJ whole genome shotgun (WGS) entry which is preliminary data.</text>
</comment>
<evidence type="ECO:0000259" key="3">
    <source>
        <dbReference type="Pfam" id="PF00501"/>
    </source>
</evidence>
<dbReference type="InterPro" id="IPR045851">
    <property type="entry name" value="AMP-bd_C_sf"/>
</dbReference>
<comment type="similarity">
    <text evidence="1">Belongs to the ATP-dependent AMP-binding enzyme family.</text>
</comment>
<dbReference type="PANTHER" id="PTHR43767:SF1">
    <property type="entry name" value="NONRIBOSOMAL PEPTIDE SYNTHASE PES1 (EUROFUNG)-RELATED"/>
    <property type="match status" value="1"/>
</dbReference>
<gene>
    <name evidence="5" type="ORF">FNL38_11416</name>
</gene>
<dbReference type="AlphaFoldDB" id="A0A652YI10"/>
<dbReference type="EMBL" id="VNIQ01000014">
    <property type="protein sequence ID" value="TYQ00594.1"/>
    <property type="molecule type" value="Genomic_DNA"/>
</dbReference>
<proteinExistence type="inferred from homology"/>
<dbReference type="Pfam" id="PF13193">
    <property type="entry name" value="AMP-binding_C"/>
    <property type="match status" value="1"/>
</dbReference>
<reference evidence="5" key="1">
    <citation type="submission" date="2019-07" db="EMBL/GenBank/DDBJ databases">
        <title>Genomic Encyclopedia of Type Strains, Phase IV (KMG-IV): sequencing the most valuable type-strain genomes for metagenomic binning, comparative biology and taxonomic classification.</title>
        <authorList>
            <person name="Goeker M."/>
        </authorList>
    </citation>
    <scope>NUCLEOTIDE SEQUENCE</scope>
    <source>
        <strain evidence="5">DSM 44596</strain>
    </source>
</reference>
<dbReference type="PROSITE" id="PS00455">
    <property type="entry name" value="AMP_BINDING"/>
    <property type="match status" value="1"/>
</dbReference>
<sequence>MSDAATAIIFDQLEHWASVKPEEPAVTFQETTYTWAQWHGRILRIAGALAESGIGPGDTVAFLDKNHLSCLEITYAASLLGAANAIPNWRLAGEELDYILGDCGARILFVGNELLPQVVAMRDRLTAVELIIAVGSENDEFEPWLDEAPPLAARPVVTADSTALILYSSGTTGRPKGVQLTHRNLFAHSNNVLELLPKHDDDIFLVAMPMFHVGGTCYAIMAIHAGGHCYFTREADGPSIFAGLAAGANIAFLVPPVIAGVLAAGDQAVAAFRAFKRITYGAAPMPLPLLRGALAAWPDTEFVQVYGMTEMAGVVTALMPDVHRDESQVERMASAGTAIPGVEMRIVDPVTLEDTPAGTVGELWWRSEQCTPGYLNKPEATAETITPDGWLRSGDMGRADSEGFVFIEDRLKDMIITGGENVYSPEIERVLVEHPAVAEVAVIGVPDNRWGETVKAVVVLHADTQIAEAELITYTQGRLAKFKCPTSIDIVEILPRNPTGKILKRDLRKPYWDNHESKLV</sequence>
<keyword evidence="2 5" id="KW-0436">Ligase</keyword>
<feature type="domain" description="AMP-binding enzyme C-terminal" evidence="4">
    <location>
        <begin position="426"/>
        <end position="501"/>
    </location>
</feature>
<name>A0A652YI10_NOCGL</name>
<feature type="domain" description="AMP-dependent synthetase/ligase" evidence="3">
    <location>
        <begin position="13"/>
        <end position="375"/>
    </location>
</feature>
<dbReference type="InterPro" id="IPR000873">
    <property type="entry name" value="AMP-dep_synth/lig_dom"/>
</dbReference>
<dbReference type="SUPFAM" id="SSF56801">
    <property type="entry name" value="Acetyl-CoA synthetase-like"/>
    <property type="match status" value="1"/>
</dbReference>
<protein>
    <submittedName>
        <fullName evidence="5">Acyl-CoA synthetase (AMP-forming)/AMP-acid ligase II</fullName>
    </submittedName>
</protein>
<dbReference type="Gene3D" id="3.40.50.12780">
    <property type="entry name" value="N-terminal domain of ligase-like"/>
    <property type="match status" value="1"/>
</dbReference>
<dbReference type="InterPro" id="IPR042099">
    <property type="entry name" value="ANL_N_sf"/>
</dbReference>
<dbReference type="NCBIfam" id="NF004837">
    <property type="entry name" value="PRK06187.1"/>
    <property type="match status" value="1"/>
</dbReference>
<dbReference type="FunFam" id="3.30.300.30:FF:000008">
    <property type="entry name" value="2,3-dihydroxybenzoate-AMP ligase"/>
    <property type="match status" value="1"/>
</dbReference>
<dbReference type="Gene3D" id="3.30.300.30">
    <property type="match status" value="1"/>
</dbReference>
<evidence type="ECO:0000256" key="2">
    <source>
        <dbReference type="ARBA" id="ARBA00022598"/>
    </source>
</evidence>
<evidence type="ECO:0000313" key="5">
    <source>
        <dbReference type="EMBL" id="TYQ00594.1"/>
    </source>
</evidence>
<evidence type="ECO:0000256" key="1">
    <source>
        <dbReference type="ARBA" id="ARBA00006432"/>
    </source>
</evidence>
<dbReference type="InterPro" id="IPR020845">
    <property type="entry name" value="AMP-binding_CS"/>
</dbReference>
<accession>A0A652YI10</accession>
<dbReference type="GO" id="GO:0016878">
    <property type="term" value="F:acid-thiol ligase activity"/>
    <property type="evidence" value="ECO:0007669"/>
    <property type="project" value="UniProtKB-ARBA"/>
</dbReference>
<dbReference type="Pfam" id="PF00501">
    <property type="entry name" value="AMP-binding"/>
    <property type="match status" value="1"/>
</dbReference>
<dbReference type="PANTHER" id="PTHR43767">
    <property type="entry name" value="LONG-CHAIN-FATTY-ACID--COA LIGASE"/>
    <property type="match status" value="1"/>
</dbReference>
<organism evidence="5">
    <name type="scientific">Nocardia globerula</name>
    <dbReference type="NCBI Taxonomy" id="1818"/>
    <lineage>
        <taxon>Bacteria</taxon>
        <taxon>Bacillati</taxon>
        <taxon>Actinomycetota</taxon>
        <taxon>Actinomycetes</taxon>
        <taxon>Mycobacteriales</taxon>
        <taxon>Nocardiaceae</taxon>
        <taxon>Nocardia</taxon>
    </lineage>
</organism>